<dbReference type="Proteomes" id="UP000027222">
    <property type="component" value="Unassembled WGS sequence"/>
</dbReference>
<protein>
    <submittedName>
        <fullName evidence="1">Uncharacterized protein</fullName>
    </submittedName>
</protein>
<keyword evidence="2" id="KW-1185">Reference proteome</keyword>
<gene>
    <name evidence="1" type="ORF">GALMADRAFT_1131554</name>
</gene>
<proteinExistence type="predicted"/>
<reference evidence="2" key="1">
    <citation type="journal article" date="2014" name="Proc. Natl. Acad. Sci. U.S.A.">
        <title>Extensive sampling of basidiomycete genomes demonstrates inadequacy of the white-rot/brown-rot paradigm for wood decay fungi.</title>
        <authorList>
            <person name="Riley R."/>
            <person name="Salamov A.A."/>
            <person name="Brown D.W."/>
            <person name="Nagy L.G."/>
            <person name="Floudas D."/>
            <person name="Held B.W."/>
            <person name="Levasseur A."/>
            <person name="Lombard V."/>
            <person name="Morin E."/>
            <person name="Otillar R."/>
            <person name="Lindquist E.A."/>
            <person name="Sun H."/>
            <person name="LaButti K.M."/>
            <person name="Schmutz J."/>
            <person name="Jabbour D."/>
            <person name="Luo H."/>
            <person name="Baker S.E."/>
            <person name="Pisabarro A.G."/>
            <person name="Walton J.D."/>
            <person name="Blanchette R.A."/>
            <person name="Henrissat B."/>
            <person name="Martin F."/>
            <person name="Cullen D."/>
            <person name="Hibbett D.S."/>
            <person name="Grigoriev I.V."/>
        </authorList>
    </citation>
    <scope>NUCLEOTIDE SEQUENCE [LARGE SCALE GENOMIC DNA]</scope>
    <source>
        <strain evidence="2">CBS 339.88</strain>
    </source>
</reference>
<evidence type="ECO:0000313" key="2">
    <source>
        <dbReference type="Proteomes" id="UP000027222"/>
    </source>
</evidence>
<accession>A0A067SAL0</accession>
<name>A0A067SAL0_GALM3</name>
<sequence>MRRNESFSPPQERAAGVFGGWRCGDDCWHLLDELAVHFLGVGWDGTADGSVRGGGRSATNSKISAFELPQESGHGREEDDVDEAYEELATQIFPRSSSITAVDGFG</sequence>
<organism evidence="1 2">
    <name type="scientific">Galerina marginata (strain CBS 339.88)</name>
    <dbReference type="NCBI Taxonomy" id="685588"/>
    <lineage>
        <taxon>Eukaryota</taxon>
        <taxon>Fungi</taxon>
        <taxon>Dikarya</taxon>
        <taxon>Basidiomycota</taxon>
        <taxon>Agaricomycotina</taxon>
        <taxon>Agaricomycetes</taxon>
        <taxon>Agaricomycetidae</taxon>
        <taxon>Agaricales</taxon>
        <taxon>Agaricineae</taxon>
        <taxon>Strophariaceae</taxon>
        <taxon>Galerina</taxon>
    </lineage>
</organism>
<evidence type="ECO:0000313" key="1">
    <source>
        <dbReference type="EMBL" id="KDR66962.1"/>
    </source>
</evidence>
<dbReference type="AlphaFoldDB" id="A0A067SAL0"/>
<dbReference type="EMBL" id="KL142418">
    <property type="protein sequence ID" value="KDR66962.1"/>
    <property type="molecule type" value="Genomic_DNA"/>
</dbReference>
<dbReference type="HOGENOM" id="CLU_2223486_0_0_1"/>